<dbReference type="InterPro" id="IPR010095">
    <property type="entry name" value="Cas12f1-like_TNB"/>
</dbReference>
<proteinExistence type="predicted"/>
<dbReference type="Pfam" id="PF07282">
    <property type="entry name" value="Cas12f1-like_TNB"/>
    <property type="match status" value="1"/>
</dbReference>
<feature type="domain" description="Cas12f1-like TNB" evidence="2">
    <location>
        <begin position="2"/>
        <end position="41"/>
    </location>
</feature>
<evidence type="ECO:0000256" key="1">
    <source>
        <dbReference type="ARBA" id="ARBA00023125"/>
    </source>
</evidence>
<feature type="non-terminal residue" evidence="3">
    <location>
        <position position="1"/>
    </location>
</feature>
<name>A0A9X3WBC2_LACAM</name>
<organism evidence="3 4">
    <name type="scientific">Lactobacillus amylovorus</name>
    <dbReference type="NCBI Taxonomy" id="1604"/>
    <lineage>
        <taxon>Bacteria</taxon>
        <taxon>Bacillati</taxon>
        <taxon>Bacillota</taxon>
        <taxon>Bacilli</taxon>
        <taxon>Lactobacillales</taxon>
        <taxon>Lactobacillaceae</taxon>
        <taxon>Lactobacillus</taxon>
    </lineage>
</organism>
<sequence length="58" mass="6650">HACGSIMGQNGYKKLTLKDREWTCPICRMPHIRDWNAAVNILEKGLSKWQNPKIKKAA</sequence>
<dbReference type="Proteomes" id="UP001143700">
    <property type="component" value="Unassembled WGS sequence"/>
</dbReference>
<keyword evidence="1" id="KW-0238">DNA-binding</keyword>
<comment type="caution">
    <text evidence="3">The sequence shown here is derived from an EMBL/GenBank/DDBJ whole genome shotgun (WGS) entry which is preliminary data.</text>
</comment>
<evidence type="ECO:0000313" key="4">
    <source>
        <dbReference type="Proteomes" id="UP001143700"/>
    </source>
</evidence>
<dbReference type="GO" id="GO:0003677">
    <property type="term" value="F:DNA binding"/>
    <property type="evidence" value="ECO:0007669"/>
    <property type="project" value="UniProtKB-KW"/>
</dbReference>
<reference evidence="3" key="1">
    <citation type="journal article" date="2022" name="Microorganisms">
        <title>Antibiotic Susceptibility, Resistance Gene Determinants and Corresponding Genomic Regions in Lactobacillus amylovorus Isolates Derived from Wild Boars and Domestic Pigs.</title>
        <authorList>
            <person name="Moravkova M."/>
            <person name="Kostovova I."/>
            <person name="Kavanova K."/>
            <person name="Pechar R."/>
            <person name="Stanek S."/>
            <person name="Brychta A."/>
            <person name="Zeman M."/>
            <person name="Kubasova T."/>
        </authorList>
    </citation>
    <scope>NUCLEOTIDE SEQUENCE</scope>
    <source>
        <strain evidence="3">M356A</strain>
    </source>
</reference>
<accession>A0A9X3WBC2</accession>
<protein>
    <submittedName>
        <fullName evidence="3">Transposase</fullName>
    </submittedName>
</protein>
<gene>
    <name evidence="3" type="ORF">ODV15_11015</name>
</gene>
<dbReference type="AlphaFoldDB" id="A0A9X3WBC2"/>
<evidence type="ECO:0000313" key="3">
    <source>
        <dbReference type="EMBL" id="MDB6263036.1"/>
    </source>
</evidence>
<reference evidence="3" key="2">
    <citation type="submission" date="2022-10" db="EMBL/GenBank/DDBJ databases">
        <authorList>
            <person name="Kostovova I."/>
            <person name="Moravkova M."/>
            <person name="Pechar R."/>
        </authorList>
    </citation>
    <scope>NUCLEOTIDE SEQUENCE</scope>
    <source>
        <strain evidence="3">M356A</strain>
    </source>
</reference>
<dbReference type="EMBL" id="JAOTGU010000058">
    <property type="protein sequence ID" value="MDB6263036.1"/>
    <property type="molecule type" value="Genomic_DNA"/>
</dbReference>
<evidence type="ECO:0000259" key="2">
    <source>
        <dbReference type="Pfam" id="PF07282"/>
    </source>
</evidence>
<dbReference type="RefSeq" id="WP_143437044.1">
    <property type="nucleotide sequence ID" value="NZ_JAOTGU010000058.1"/>
</dbReference>